<dbReference type="Pfam" id="PF20410">
    <property type="entry name" value="X-Tfes_XVIPCD"/>
    <property type="match status" value="1"/>
</dbReference>
<name>A0A4R3YXE0_9GAMM</name>
<keyword evidence="8" id="KW-1185">Reference proteome</keyword>
<feature type="compositionally biased region" description="Basic and acidic residues" evidence="5">
    <location>
        <begin position="39"/>
        <end position="50"/>
    </location>
</feature>
<dbReference type="Pfam" id="PF01471">
    <property type="entry name" value="PG_binding_1"/>
    <property type="match status" value="1"/>
</dbReference>
<feature type="region of interest" description="Disordered" evidence="5">
    <location>
        <begin position="205"/>
        <end position="238"/>
    </location>
</feature>
<feature type="compositionally biased region" description="Polar residues" evidence="5">
    <location>
        <begin position="402"/>
        <end position="419"/>
    </location>
</feature>
<dbReference type="EMBL" id="SMCS01000001">
    <property type="protein sequence ID" value="TCV97216.1"/>
    <property type="molecule type" value="Genomic_DNA"/>
</dbReference>
<dbReference type="GO" id="GO:0008234">
    <property type="term" value="F:cysteine-type peptidase activity"/>
    <property type="evidence" value="ECO:0007669"/>
    <property type="project" value="UniProtKB-KW"/>
</dbReference>
<sequence length="434" mass="47560">MSRDIYTEAYEHFLNSNRKYEYGRPDMTLSNKGGNLHTDSSRTEQDNDHDGRYGVDCSSFVWRGLKNAGYNVGNAPFGTHDLFEGSTVKPYAKQHFDVVPAAEAHKQHGSLQPGDVLLFRDKHGSGQHVGIVKGYDKDGHLQFIGSQVSTGPAEVTVSPDGYWDGKRFEIVGALRAKPEFRVNAPVHGQDSTKVAEQPVIVKPEHRQPKPAPAAHAHPETAPSAHTDGTLRKGAHGRDVSDLQHSLNRLGYGDEKGHALKTDGSYGQHTMAAVEKFQHDRGLPVDGIAGPKTLEAMHRQTAAPPRLDTDTHPDHALYQQARHAVHRLDSEHQRAPDQHSDNLAAALTVAARREGMNRVDHAVLNPDASRTFAVQGDFNSPLKRVAEVETQQAVATPIEKSSEAWQQMMSKQGQAAQGQELQPPLQRPATPTPGM</sequence>
<dbReference type="Proteomes" id="UP000295645">
    <property type="component" value="Unassembled WGS sequence"/>
</dbReference>
<feature type="region of interest" description="Disordered" evidence="5">
    <location>
        <begin position="24"/>
        <end position="50"/>
    </location>
</feature>
<feature type="domain" description="NlpC/P60" evidence="6">
    <location>
        <begin position="1"/>
        <end position="174"/>
    </location>
</feature>
<proteinExistence type="inferred from homology"/>
<dbReference type="OrthoDB" id="1491023at2"/>
<gene>
    <name evidence="7" type="ORF">EC912_101211</name>
</gene>
<dbReference type="GO" id="GO:0006508">
    <property type="term" value="P:proteolysis"/>
    <property type="evidence" value="ECO:0007669"/>
    <property type="project" value="UniProtKB-KW"/>
</dbReference>
<dbReference type="InterPro" id="IPR036365">
    <property type="entry name" value="PGBD-like_sf"/>
</dbReference>
<dbReference type="InterPro" id="IPR002477">
    <property type="entry name" value="Peptidoglycan-bd-like"/>
</dbReference>
<evidence type="ECO:0000256" key="1">
    <source>
        <dbReference type="ARBA" id="ARBA00007074"/>
    </source>
</evidence>
<dbReference type="InterPro" id="IPR007921">
    <property type="entry name" value="CHAP_dom"/>
</dbReference>
<accession>A0A4R3YXE0</accession>
<dbReference type="SUPFAM" id="SSF47090">
    <property type="entry name" value="PGBD-like"/>
    <property type="match status" value="1"/>
</dbReference>
<evidence type="ECO:0000256" key="4">
    <source>
        <dbReference type="ARBA" id="ARBA00022807"/>
    </source>
</evidence>
<feature type="compositionally biased region" description="Low complexity" evidence="5">
    <location>
        <begin position="212"/>
        <end position="225"/>
    </location>
</feature>
<dbReference type="InterPro" id="IPR046519">
    <property type="entry name" value="X-Tfes_XVIPCD"/>
</dbReference>
<comment type="caution">
    <text evidence="7">The sequence shown here is derived from an EMBL/GenBank/DDBJ whole genome shotgun (WGS) entry which is preliminary data.</text>
</comment>
<evidence type="ECO:0000313" key="7">
    <source>
        <dbReference type="EMBL" id="TCV97216.1"/>
    </source>
</evidence>
<organism evidence="7 8">
    <name type="scientific">Luteibacter rhizovicinus</name>
    <dbReference type="NCBI Taxonomy" id="242606"/>
    <lineage>
        <taxon>Bacteria</taxon>
        <taxon>Pseudomonadati</taxon>
        <taxon>Pseudomonadota</taxon>
        <taxon>Gammaproteobacteria</taxon>
        <taxon>Lysobacterales</taxon>
        <taxon>Rhodanobacteraceae</taxon>
        <taxon>Luteibacter</taxon>
    </lineage>
</organism>
<evidence type="ECO:0000259" key="6">
    <source>
        <dbReference type="PROSITE" id="PS51935"/>
    </source>
</evidence>
<reference evidence="7 8" key="1">
    <citation type="submission" date="2019-03" db="EMBL/GenBank/DDBJ databases">
        <title>Above-ground endophytic microbial communities from plants in different locations in the United States.</title>
        <authorList>
            <person name="Frank C."/>
        </authorList>
    </citation>
    <scope>NUCLEOTIDE SEQUENCE [LARGE SCALE GENOMIC DNA]</scope>
    <source>
        <strain evidence="7 8">LP_13_YM</strain>
    </source>
</reference>
<dbReference type="PROSITE" id="PS51935">
    <property type="entry name" value="NLPC_P60"/>
    <property type="match status" value="1"/>
</dbReference>
<evidence type="ECO:0000256" key="2">
    <source>
        <dbReference type="ARBA" id="ARBA00022670"/>
    </source>
</evidence>
<protein>
    <submittedName>
        <fullName evidence="7">NlpC/P60 family protein</fullName>
    </submittedName>
</protein>
<dbReference type="AlphaFoldDB" id="A0A4R3YXE0"/>
<evidence type="ECO:0000313" key="8">
    <source>
        <dbReference type="Proteomes" id="UP000295645"/>
    </source>
</evidence>
<dbReference type="InterPro" id="IPR038765">
    <property type="entry name" value="Papain-like_cys_pep_sf"/>
</dbReference>
<dbReference type="SUPFAM" id="SSF54001">
    <property type="entry name" value="Cysteine proteinases"/>
    <property type="match status" value="1"/>
</dbReference>
<keyword evidence="3" id="KW-0378">Hydrolase</keyword>
<dbReference type="RefSeq" id="WP_132141298.1">
    <property type="nucleotide sequence ID" value="NZ_SMCS01000001.1"/>
</dbReference>
<keyword evidence="2" id="KW-0645">Protease</keyword>
<dbReference type="Gene3D" id="1.10.101.10">
    <property type="entry name" value="PGBD-like superfamily/PGBD"/>
    <property type="match status" value="1"/>
</dbReference>
<evidence type="ECO:0000256" key="3">
    <source>
        <dbReference type="ARBA" id="ARBA00022801"/>
    </source>
</evidence>
<keyword evidence="4" id="KW-0788">Thiol protease</keyword>
<comment type="similarity">
    <text evidence="1">Belongs to the peptidase C40 family.</text>
</comment>
<evidence type="ECO:0000256" key="5">
    <source>
        <dbReference type="SAM" id="MobiDB-lite"/>
    </source>
</evidence>
<dbReference type="Pfam" id="PF05257">
    <property type="entry name" value="CHAP"/>
    <property type="match status" value="1"/>
</dbReference>
<dbReference type="InterPro" id="IPR000064">
    <property type="entry name" value="NLP_P60_dom"/>
</dbReference>
<dbReference type="InterPro" id="IPR036366">
    <property type="entry name" value="PGBDSf"/>
</dbReference>
<feature type="region of interest" description="Disordered" evidence="5">
    <location>
        <begin position="396"/>
        <end position="434"/>
    </location>
</feature>
<dbReference type="Gene3D" id="3.90.1720.10">
    <property type="entry name" value="endopeptidase domain like (from Nostoc punctiforme)"/>
    <property type="match status" value="1"/>
</dbReference>